<keyword evidence="3" id="KW-1185">Reference proteome</keyword>
<evidence type="ECO:0000256" key="1">
    <source>
        <dbReference type="SAM" id="SignalP"/>
    </source>
</evidence>
<evidence type="ECO:0000313" key="3">
    <source>
        <dbReference type="Proteomes" id="UP001500432"/>
    </source>
</evidence>
<feature type="chain" id="PRO_5046804699" description="Secreted protein" evidence="1">
    <location>
        <begin position="25"/>
        <end position="123"/>
    </location>
</feature>
<dbReference type="EMBL" id="BAAAQW010000003">
    <property type="protein sequence ID" value="GAA2198310.1"/>
    <property type="molecule type" value="Genomic_DNA"/>
</dbReference>
<accession>A0ABN3BP18</accession>
<comment type="caution">
    <text evidence="2">The sequence shown here is derived from an EMBL/GenBank/DDBJ whole genome shotgun (WGS) entry which is preliminary data.</text>
</comment>
<dbReference type="Proteomes" id="UP001500432">
    <property type="component" value="Unassembled WGS sequence"/>
</dbReference>
<reference evidence="2 3" key="1">
    <citation type="journal article" date="2019" name="Int. J. Syst. Evol. Microbiol.">
        <title>The Global Catalogue of Microorganisms (GCM) 10K type strain sequencing project: providing services to taxonomists for standard genome sequencing and annotation.</title>
        <authorList>
            <consortium name="The Broad Institute Genomics Platform"/>
            <consortium name="The Broad Institute Genome Sequencing Center for Infectious Disease"/>
            <person name="Wu L."/>
            <person name="Ma J."/>
        </authorList>
    </citation>
    <scope>NUCLEOTIDE SEQUENCE [LARGE SCALE GENOMIC DNA]</scope>
    <source>
        <strain evidence="2 3">JCM 16034</strain>
    </source>
</reference>
<evidence type="ECO:0000313" key="2">
    <source>
        <dbReference type="EMBL" id="GAA2198310.1"/>
    </source>
</evidence>
<evidence type="ECO:0008006" key="4">
    <source>
        <dbReference type="Google" id="ProtNLM"/>
    </source>
</evidence>
<keyword evidence="1" id="KW-0732">Signal</keyword>
<dbReference type="RefSeq" id="WP_344298627.1">
    <property type="nucleotide sequence ID" value="NZ_BAAAQW010000003.1"/>
</dbReference>
<sequence length="123" mass="13269">MFRKTLASIGVAAALTLIPTAAHALDCSNVSRPGYTGSDWIYVADIQSNVHFVGNWGYVEAWQRWVFLPPGTVPGMPDSNGNFENGQGFALTYNAHCDSKGAVLLNRQSDHGIQLMDGCLEAP</sequence>
<gene>
    <name evidence="2" type="ORF">GCM10009849_10520</name>
</gene>
<proteinExistence type="predicted"/>
<name>A0ABN3BP18_9MICC</name>
<feature type="signal peptide" evidence="1">
    <location>
        <begin position="1"/>
        <end position="24"/>
    </location>
</feature>
<protein>
    <recommendedName>
        <fullName evidence="4">Secreted protein</fullName>
    </recommendedName>
</protein>
<organism evidence="2 3">
    <name type="scientific">Sinomonas flava</name>
    <dbReference type="NCBI Taxonomy" id="496857"/>
    <lineage>
        <taxon>Bacteria</taxon>
        <taxon>Bacillati</taxon>
        <taxon>Actinomycetota</taxon>
        <taxon>Actinomycetes</taxon>
        <taxon>Micrococcales</taxon>
        <taxon>Micrococcaceae</taxon>
        <taxon>Sinomonas</taxon>
    </lineage>
</organism>